<keyword evidence="1" id="KW-0472">Membrane</keyword>
<keyword evidence="1" id="KW-0812">Transmembrane</keyword>
<accession>A0A6C0EFA4</accession>
<evidence type="ECO:0000256" key="1">
    <source>
        <dbReference type="SAM" id="Phobius"/>
    </source>
</evidence>
<name>A0A6C0EFA4_9ZZZZ</name>
<dbReference type="AlphaFoldDB" id="A0A6C0EFA4"/>
<keyword evidence="1" id="KW-1133">Transmembrane helix</keyword>
<reference evidence="2" key="1">
    <citation type="journal article" date="2020" name="Nature">
        <title>Giant virus diversity and host interactions through global metagenomics.</title>
        <authorList>
            <person name="Schulz F."/>
            <person name="Roux S."/>
            <person name="Paez-Espino D."/>
            <person name="Jungbluth S."/>
            <person name="Walsh D.A."/>
            <person name="Denef V.J."/>
            <person name="McMahon K.D."/>
            <person name="Konstantinidis K.T."/>
            <person name="Eloe-Fadrosh E.A."/>
            <person name="Kyrpides N.C."/>
            <person name="Woyke T."/>
        </authorList>
    </citation>
    <scope>NUCLEOTIDE SEQUENCE</scope>
    <source>
        <strain evidence="2">GVMAG-M-3300023179-33</strain>
    </source>
</reference>
<evidence type="ECO:0000313" key="2">
    <source>
        <dbReference type="EMBL" id="QHT27432.1"/>
    </source>
</evidence>
<sequence>MFKFKKGTTSILLYCFIVIFVIFVFSAIYNNIHDSNSIESFSLRETFNSQKRKFKNFKNRNIKQYKSKINRFFKSIF</sequence>
<feature type="transmembrane region" description="Helical" evidence="1">
    <location>
        <begin position="12"/>
        <end position="32"/>
    </location>
</feature>
<organism evidence="2">
    <name type="scientific">viral metagenome</name>
    <dbReference type="NCBI Taxonomy" id="1070528"/>
    <lineage>
        <taxon>unclassified sequences</taxon>
        <taxon>metagenomes</taxon>
        <taxon>organismal metagenomes</taxon>
    </lineage>
</organism>
<dbReference type="EMBL" id="MN739822">
    <property type="protein sequence ID" value="QHT27432.1"/>
    <property type="molecule type" value="Genomic_DNA"/>
</dbReference>
<protein>
    <submittedName>
        <fullName evidence="2">Uncharacterized protein</fullName>
    </submittedName>
</protein>
<proteinExistence type="predicted"/>